<organism evidence="2 3">
    <name type="scientific">Nitrincola iocasae</name>
    <dbReference type="NCBI Taxonomy" id="2614693"/>
    <lineage>
        <taxon>Bacteria</taxon>
        <taxon>Pseudomonadati</taxon>
        <taxon>Pseudomonadota</taxon>
        <taxon>Gammaproteobacteria</taxon>
        <taxon>Oceanospirillales</taxon>
        <taxon>Oceanospirillaceae</taxon>
        <taxon>Nitrincola</taxon>
    </lineage>
</organism>
<keyword evidence="1" id="KW-1133">Transmembrane helix</keyword>
<keyword evidence="1" id="KW-0472">Membrane</keyword>
<dbReference type="Proteomes" id="UP000325606">
    <property type="component" value="Chromosome"/>
</dbReference>
<reference evidence="2 3" key="1">
    <citation type="submission" date="2019-09" db="EMBL/GenBank/DDBJ databases">
        <title>Nitrincola iocasae sp. nov., a bacterium isolated from the sediment collected at a cold seep field in South China Sea.</title>
        <authorList>
            <person name="Zhang H."/>
            <person name="Wang H."/>
            <person name="Li C."/>
        </authorList>
    </citation>
    <scope>NUCLEOTIDE SEQUENCE [LARGE SCALE GENOMIC DNA]</scope>
    <source>
        <strain evidence="2 3">KXZD1103</strain>
    </source>
</reference>
<gene>
    <name evidence="2" type="ORF">F5I99_02505</name>
</gene>
<evidence type="ECO:0000313" key="2">
    <source>
        <dbReference type="EMBL" id="QEW05454.1"/>
    </source>
</evidence>
<accession>A0A5J6LA15</accession>
<evidence type="ECO:0000256" key="1">
    <source>
        <dbReference type="SAM" id="Phobius"/>
    </source>
</evidence>
<evidence type="ECO:0000313" key="3">
    <source>
        <dbReference type="Proteomes" id="UP000325606"/>
    </source>
</evidence>
<keyword evidence="3" id="KW-1185">Reference proteome</keyword>
<dbReference type="RefSeq" id="WP_151053499.1">
    <property type="nucleotide sequence ID" value="NZ_CP044222.1"/>
</dbReference>
<dbReference type="EMBL" id="CP044222">
    <property type="protein sequence ID" value="QEW05454.1"/>
    <property type="molecule type" value="Genomic_DNA"/>
</dbReference>
<dbReference type="AlphaFoldDB" id="A0A5J6LA15"/>
<proteinExistence type="predicted"/>
<sequence>MIWHLIAAVFAGLAAAGIALLLRKLSGRRLPKWIIPVFAGLAMLGYQIYYEYSWFDHQQSRQPEGSVVISSERDEVFWRPWTYYYPMTVAFTVVDTNNLITHDTEDATLVEFMLYRFEKKHIDYVTHRAHVLNCDTAEVVPLTEDRQADLAQLRTLEPSDKLYKAVCQS</sequence>
<protein>
    <submittedName>
        <fullName evidence="2">Uncharacterized protein</fullName>
    </submittedName>
</protein>
<name>A0A5J6LA15_9GAMM</name>
<dbReference type="KEGG" id="nik:F5I99_02505"/>
<feature type="transmembrane region" description="Helical" evidence="1">
    <location>
        <begin position="33"/>
        <end position="52"/>
    </location>
</feature>
<keyword evidence="1" id="KW-0812">Transmembrane</keyword>